<dbReference type="Proteomes" id="UP001234787">
    <property type="component" value="Unassembled WGS sequence"/>
</dbReference>
<dbReference type="AlphaFoldDB" id="A0AAD3NNW1"/>
<dbReference type="EMBL" id="BSEH01001118">
    <property type="protein sequence ID" value="GLJ59598.1"/>
    <property type="molecule type" value="Genomic_DNA"/>
</dbReference>
<evidence type="ECO:0000313" key="1">
    <source>
        <dbReference type="EMBL" id="GLJ57043.1"/>
    </source>
</evidence>
<protein>
    <submittedName>
        <fullName evidence="4">Uncharacterized protein</fullName>
    </submittedName>
</protein>
<comment type="caution">
    <text evidence="4">The sequence shown here is derived from an EMBL/GenBank/DDBJ whole genome shotgun (WGS) entry which is preliminary data.</text>
</comment>
<organism evidence="4 6">
    <name type="scientific">Cryptomeria japonica</name>
    <name type="common">Japanese cedar</name>
    <name type="synonym">Cupressus japonica</name>
    <dbReference type="NCBI Taxonomy" id="3369"/>
    <lineage>
        <taxon>Eukaryota</taxon>
        <taxon>Viridiplantae</taxon>
        <taxon>Streptophyta</taxon>
        <taxon>Embryophyta</taxon>
        <taxon>Tracheophyta</taxon>
        <taxon>Spermatophyta</taxon>
        <taxon>Pinopsida</taxon>
        <taxon>Pinidae</taxon>
        <taxon>Conifers II</taxon>
        <taxon>Cupressales</taxon>
        <taxon>Cupressaceae</taxon>
        <taxon>Cryptomeria</taxon>
    </lineage>
</organism>
<sequence length="144" mass="15748">MEIDPNREGSKIVRDVFCLAPAIIFTAEIDAIAIARADKEAQKISMEPCKDVKLPIYDFMPSSSLSTFLHSSRGSGQISLDWEKRSGGNARKAIMIASLENYLCGNGGVLKARQNEMDKDNMCRIQNLKVEKAGKRAISVAAGN</sequence>
<evidence type="ECO:0000313" key="5">
    <source>
        <dbReference type="EMBL" id="GLJ59598.1"/>
    </source>
</evidence>
<gene>
    <name evidence="1" type="ORF">SUGI_1288720</name>
    <name evidence="2" type="ORF">SUGI_1288750</name>
    <name evidence="3" type="ORF">SUGI_1288780</name>
    <name evidence="4" type="ORF">SUGI_1288810</name>
    <name evidence="5" type="ORF">SUGI_1515440</name>
</gene>
<evidence type="ECO:0000313" key="3">
    <source>
        <dbReference type="EMBL" id="GLJ57047.1"/>
    </source>
</evidence>
<keyword evidence="6" id="KW-1185">Reference proteome</keyword>
<reference evidence="4" key="1">
    <citation type="submission" date="2022-12" db="EMBL/GenBank/DDBJ databases">
        <title>Chromosome-Level Genome Assembly of Japanese Cedar (Cryptomeriajaponica D. Don).</title>
        <authorList>
            <person name="Fujino T."/>
            <person name="Yamaguchi K."/>
            <person name="Yokoyama T."/>
            <person name="Hamanaka T."/>
            <person name="Harazono Y."/>
            <person name="Kamada H."/>
            <person name="Kobayashi W."/>
            <person name="Ujino-Ihara T."/>
            <person name="Uchiyama K."/>
            <person name="Matsumoto A."/>
            <person name="Izuno A."/>
            <person name="Tsumura Y."/>
            <person name="Toyoda A."/>
            <person name="Shigenobu S."/>
            <person name="Moriguchi Y."/>
            <person name="Ueno S."/>
            <person name="Kasahara M."/>
        </authorList>
    </citation>
    <scope>NUCLEOTIDE SEQUENCE</scope>
</reference>
<dbReference type="EMBL" id="BSEH01000072">
    <property type="protein sequence ID" value="GLJ57043.1"/>
    <property type="molecule type" value="Genomic_DNA"/>
</dbReference>
<accession>A0AAD3NNW1</accession>
<evidence type="ECO:0000313" key="4">
    <source>
        <dbReference type="EMBL" id="GLJ57049.1"/>
    </source>
</evidence>
<dbReference type="EMBL" id="BSEH01000072">
    <property type="protein sequence ID" value="GLJ57047.1"/>
    <property type="molecule type" value="Genomic_DNA"/>
</dbReference>
<dbReference type="EMBL" id="BSEH01000072">
    <property type="protein sequence ID" value="GLJ57049.1"/>
    <property type="molecule type" value="Genomic_DNA"/>
</dbReference>
<dbReference type="EMBL" id="BSEH01000072">
    <property type="protein sequence ID" value="GLJ57045.1"/>
    <property type="molecule type" value="Genomic_DNA"/>
</dbReference>
<evidence type="ECO:0000313" key="6">
    <source>
        <dbReference type="Proteomes" id="UP001234787"/>
    </source>
</evidence>
<name>A0AAD3NNW1_CRYJA</name>
<proteinExistence type="predicted"/>
<evidence type="ECO:0000313" key="2">
    <source>
        <dbReference type="EMBL" id="GLJ57045.1"/>
    </source>
</evidence>